<keyword evidence="1" id="KW-0812">Transmembrane</keyword>
<dbReference type="STRING" id="421072.SAMN04488097_1316"/>
<feature type="transmembrane region" description="Helical" evidence="1">
    <location>
        <begin position="62"/>
        <end position="79"/>
    </location>
</feature>
<evidence type="ECO:0000256" key="1">
    <source>
        <dbReference type="SAM" id="Phobius"/>
    </source>
</evidence>
<name>A0A085BLJ6_9FLAO</name>
<keyword evidence="1" id="KW-1133">Transmembrane helix</keyword>
<evidence type="ECO:0000313" key="3">
    <source>
        <dbReference type="Proteomes" id="UP000028623"/>
    </source>
</evidence>
<dbReference type="Proteomes" id="UP000028623">
    <property type="component" value="Unassembled WGS sequence"/>
</dbReference>
<reference evidence="2 3" key="1">
    <citation type="submission" date="2014-07" db="EMBL/GenBank/DDBJ databases">
        <title>Epilithonimonas lactis LMG 22401 Genome.</title>
        <authorList>
            <person name="Pipes S.E."/>
            <person name="Stropko S.J."/>
        </authorList>
    </citation>
    <scope>NUCLEOTIDE SEQUENCE [LARGE SCALE GENOMIC DNA]</scope>
    <source>
        <strain evidence="2 3">LMG 24401</strain>
    </source>
</reference>
<keyword evidence="1" id="KW-0472">Membrane</keyword>
<gene>
    <name evidence="2" type="ORF">IO89_01780</name>
</gene>
<protein>
    <submittedName>
        <fullName evidence="2">Uncharacterized protein</fullName>
    </submittedName>
</protein>
<dbReference type="eggNOG" id="ENOG5032YAH">
    <property type="taxonomic scope" value="Bacteria"/>
</dbReference>
<comment type="caution">
    <text evidence="2">The sequence shown here is derived from an EMBL/GenBank/DDBJ whole genome shotgun (WGS) entry which is preliminary data.</text>
</comment>
<keyword evidence="3" id="KW-1185">Reference proteome</keyword>
<accession>A0A085BLJ6</accession>
<organism evidence="2 3">
    <name type="scientific">Epilithonimonas lactis</name>
    <dbReference type="NCBI Taxonomy" id="421072"/>
    <lineage>
        <taxon>Bacteria</taxon>
        <taxon>Pseudomonadati</taxon>
        <taxon>Bacteroidota</taxon>
        <taxon>Flavobacteriia</taxon>
        <taxon>Flavobacteriales</taxon>
        <taxon>Weeksellaceae</taxon>
        <taxon>Chryseobacterium group</taxon>
        <taxon>Epilithonimonas</taxon>
    </lineage>
</organism>
<evidence type="ECO:0000313" key="2">
    <source>
        <dbReference type="EMBL" id="KFC23341.1"/>
    </source>
</evidence>
<feature type="transmembrane region" description="Helical" evidence="1">
    <location>
        <begin position="6"/>
        <end position="27"/>
    </location>
</feature>
<dbReference type="AlphaFoldDB" id="A0A085BLJ6"/>
<feature type="transmembrane region" description="Helical" evidence="1">
    <location>
        <begin position="39"/>
        <end position="56"/>
    </location>
</feature>
<dbReference type="RefSeq" id="WP_034973104.1">
    <property type="nucleotide sequence ID" value="NZ_FOFI01000002.1"/>
</dbReference>
<sequence>MKNSQTIQGVLSILALICLAVGWFKLFSPEITDLLYQRFFYILIGLSFIFQAQTFLNQKFVYLMYIAAGLCIVGAFLPFDSQFARIKTIGLFTGVIVSVFNRQRISRG</sequence>
<proteinExistence type="predicted"/>
<dbReference type="OrthoDB" id="1268537at2"/>
<dbReference type="EMBL" id="JPLY01000001">
    <property type="protein sequence ID" value="KFC23341.1"/>
    <property type="molecule type" value="Genomic_DNA"/>
</dbReference>